<evidence type="ECO:0000313" key="2">
    <source>
        <dbReference type="Proteomes" id="UP000309997"/>
    </source>
</evidence>
<comment type="caution">
    <text evidence="1">The sequence shown here is derived from an EMBL/GenBank/DDBJ whole genome shotgun (WGS) entry which is preliminary data.</text>
</comment>
<dbReference type="EMBL" id="RCHU02000012">
    <property type="protein sequence ID" value="KAL3575228.1"/>
    <property type="molecule type" value="Genomic_DNA"/>
</dbReference>
<keyword evidence="2" id="KW-1185">Reference proteome</keyword>
<dbReference type="Proteomes" id="UP000309997">
    <property type="component" value="Unassembled WGS sequence"/>
</dbReference>
<organism evidence="1 2">
    <name type="scientific">Populus alba</name>
    <name type="common">White poplar</name>
    <dbReference type="NCBI Taxonomy" id="43335"/>
    <lineage>
        <taxon>Eukaryota</taxon>
        <taxon>Viridiplantae</taxon>
        <taxon>Streptophyta</taxon>
        <taxon>Embryophyta</taxon>
        <taxon>Tracheophyta</taxon>
        <taxon>Spermatophyta</taxon>
        <taxon>Magnoliopsida</taxon>
        <taxon>eudicotyledons</taxon>
        <taxon>Gunneridae</taxon>
        <taxon>Pentapetalae</taxon>
        <taxon>rosids</taxon>
        <taxon>fabids</taxon>
        <taxon>Malpighiales</taxon>
        <taxon>Salicaceae</taxon>
        <taxon>Saliceae</taxon>
        <taxon>Populus</taxon>
    </lineage>
</organism>
<name>A0ACC4B9H2_POPAL</name>
<accession>A0ACC4B9H2</accession>
<sequence>MLKWMRRNRRETQQETNICCDCGLQLLDFRAYQNIIAVYFQMLDALLAEEKIPDEYSGQTQVCSALSTTVLAQCYERFTLMNCDTVMTARRKELLVFIGYIANAHPIHSIFSSCSSSPFDEQLIKLAFARLLESVSWNFTP</sequence>
<reference evidence="1 2" key="1">
    <citation type="journal article" date="2024" name="Plant Biotechnol. J.">
        <title>Genome and CRISPR/Cas9 system of a widespread forest tree (Populus alba) in the world.</title>
        <authorList>
            <person name="Liu Y.J."/>
            <person name="Jiang P.F."/>
            <person name="Han X.M."/>
            <person name="Li X.Y."/>
            <person name="Wang H.M."/>
            <person name="Wang Y.J."/>
            <person name="Wang X.X."/>
            <person name="Zeng Q.Y."/>
        </authorList>
    </citation>
    <scope>NUCLEOTIDE SEQUENCE [LARGE SCALE GENOMIC DNA]</scope>
    <source>
        <strain evidence="2">cv. PAL-ZL1</strain>
    </source>
</reference>
<evidence type="ECO:0000313" key="1">
    <source>
        <dbReference type="EMBL" id="KAL3575228.1"/>
    </source>
</evidence>
<proteinExistence type="predicted"/>
<gene>
    <name evidence="1" type="ORF">D5086_023329</name>
</gene>
<protein>
    <submittedName>
        <fullName evidence="1">Uncharacterized protein</fullName>
    </submittedName>
</protein>